<dbReference type="InterPro" id="IPR003100">
    <property type="entry name" value="PAZ_dom"/>
</dbReference>
<dbReference type="EMBL" id="JN604936">
    <property type="protein sequence ID" value="AEX87967.1"/>
    <property type="molecule type" value="mRNA"/>
</dbReference>
<dbReference type="PROSITE" id="PS50822">
    <property type="entry name" value="PIWI"/>
    <property type="match status" value="1"/>
</dbReference>
<feature type="region of interest" description="Disordered" evidence="1">
    <location>
        <begin position="1"/>
        <end position="62"/>
    </location>
</feature>
<feature type="domain" description="Piwi" evidence="2">
    <location>
        <begin position="547"/>
        <end position="835"/>
    </location>
</feature>
<dbReference type="SUPFAM" id="SSF53098">
    <property type="entry name" value="Ribonuclease H-like"/>
    <property type="match status" value="1"/>
</dbReference>
<dbReference type="PANTHER" id="PTHR22891">
    <property type="entry name" value="EUKARYOTIC TRANSLATION INITIATION FACTOR 2C"/>
    <property type="match status" value="1"/>
</dbReference>
<feature type="compositionally biased region" description="Low complexity" evidence="1">
    <location>
        <begin position="1"/>
        <end position="20"/>
    </location>
</feature>
<feature type="compositionally biased region" description="Basic and acidic residues" evidence="1">
    <location>
        <begin position="21"/>
        <end position="41"/>
    </location>
</feature>
<dbReference type="InterPro" id="IPR036085">
    <property type="entry name" value="PAZ_dom_sf"/>
</dbReference>
<dbReference type="SUPFAM" id="SSF101690">
    <property type="entry name" value="PAZ domain"/>
    <property type="match status" value="1"/>
</dbReference>
<accession>H2DH98</accession>
<dbReference type="InterPro" id="IPR003165">
    <property type="entry name" value="Piwi"/>
</dbReference>
<dbReference type="Pfam" id="PF02171">
    <property type="entry name" value="Piwi"/>
    <property type="match status" value="1"/>
</dbReference>
<protein>
    <submittedName>
        <fullName evidence="3">Otiwi5</fullName>
    </submittedName>
</protein>
<name>H2DH98_OXYTR</name>
<dbReference type="SMART" id="SM00950">
    <property type="entry name" value="Piwi"/>
    <property type="match status" value="1"/>
</dbReference>
<evidence type="ECO:0000256" key="1">
    <source>
        <dbReference type="SAM" id="MobiDB-lite"/>
    </source>
</evidence>
<organism evidence="3">
    <name type="scientific">Oxytricha trifallax</name>
    <name type="common">Sterkiella histriomuscorum</name>
    <dbReference type="NCBI Taxonomy" id="94289"/>
    <lineage>
        <taxon>Eukaryota</taxon>
        <taxon>Sar</taxon>
        <taxon>Alveolata</taxon>
        <taxon>Ciliophora</taxon>
        <taxon>Intramacronucleata</taxon>
        <taxon>Spirotrichea</taxon>
        <taxon>Stichotrichia</taxon>
        <taxon>Sporadotrichida</taxon>
        <taxon>Oxytrichidae</taxon>
        <taxon>Stylonychinae</taxon>
        <taxon>Sterkiella</taxon>
    </lineage>
</organism>
<dbReference type="InterPro" id="IPR036397">
    <property type="entry name" value="RNaseH_sf"/>
</dbReference>
<dbReference type="AlphaFoldDB" id="H2DH98"/>
<reference evidence="3" key="1">
    <citation type="journal article" date="2012" name="Cell">
        <title>Piwi-Interacting RNAs Protect DNA against Loss during Oxytricha Genome Rearrangement.</title>
        <authorList>
            <person name="Fang W."/>
            <person name="Wang X."/>
            <person name="Brachi J.R."/>
            <person name="Nowacki M."/>
            <person name="Landweber L.F."/>
        </authorList>
    </citation>
    <scope>NUCLEOTIDE SEQUENCE</scope>
</reference>
<dbReference type="SMART" id="SM00949">
    <property type="entry name" value="PAZ"/>
    <property type="match status" value="1"/>
</dbReference>
<evidence type="ECO:0000259" key="2">
    <source>
        <dbReference type="PROSITE" id="PS50822"/>
    </source>
</evidence>
<dbReference type="GO" id="GO:0003723">
    <property type="term" value="F:RNA binding"/>
    <property type="evidence" value="ECO:0007669"/>
    <property type="project" value="InterPro"/>
</dbReference>
<dbReference type="Gene3D" id="2.170.260.10">
    <property type="entry name" value="paz domain"/>
    <property type="match status" value="1"/>
</dbReference>
<proteinExistence type="evidence at transcript level"/>
<dbReference type="Gene3D" id="3.30.420.10">
    <property type="entry name" value="Ribonuclease H-like superfamily/Ribonuclease H"/>
    <property type="match status" value="1"/>
</dbReference>
<dbReference type="Pfam" id="PF02170">
    <property type="entry name" value="PAZ"/>
    <property type="match status" value="1"/>
</dbReference>
<evidence type="ECO:0000313" key="3">
    <source>
        <dbReference type="EMBL" id="AEX87967.1"/>
    </source>
</evidence>
<dbReference type="Gene3D" id="3.40.50.2300">
    <property type="match status" value="1"/>
</dbReference>
<dbReference type="InterPro" id="IPR012337">
    <property type="entry name" value="RNaseH-like_sf"/>
</dbReference>
<sequence>MSHFNYNNPNNQQPSSINQDNRSRSRERQTNYLGRGDDYRGRGANPRGNNERGGPGPFRQAPQISTASLKGSLQLQSNHFKFGLKNALNTINMYSIEYQALGQVIDFQAKFSIIRDLKEHLKQIYGLYICQSDNLFTQTLFSEPYIVECQYHGSPVQVTINLKDSFSLDESTQKQKPYMDKLLNYVLILCKKALLDEKYNQLGKLPTFYSSLESVKINQYRLEMWPGYEFSVKCLHDGIFLNVDTRNKFVNQQTIYDRIRQYKRERYSDEEIKNMLQEEGKLVVITRYNSKQYMINDIDFDITPQSYKFDWIYIDPNTLQKERVTTNMIDYFRMKYGIQILQSEAQQPCLIVNRGPTSIVLPSSLCNEANLPAGFTKDRIKMKNLQPYKLSNPKDRYQRISEIVSKIKENPVFAQWEIQLQKDFANVKARQLNHPQVYNQYNMLSNFEEYEEKKFYHAEPIELGFERWAMVYSSETEEFEYATKLVQCMQQCSRSLGIKIEDPQWIEVPDLKTPQDMIDCMNADIDLSYTQFVVVLIPGRSLKPDIKRHLDSLGLPSQFVLSSTVARCVEGQRPKLGPFSMILKQINAKLQKDLYRLHLPYLRRSMIIGIDTANQGNNSLIGLTSSYNSYLTQYESNLERHQLPPSKEFPSQYERELFVAQERTKIIIKFLNNALKTYQHKNMGLLPERIVIFRDGIGGPTMKVQCEEIEVNEIVAHLNQIQLNYKPQIIYTLIDKIISHRLFLKSNQDVWNPGPGTVLDTALVENQGDHIFDFFMIPHKATVATALPVHFMVVYNNSLEEKKNIENFIYHLCYGYFNFVGPIKVPAAVMYAKKLINYAIDNKISLPNPKLSQSLHFL</sequence>